<feature type="region of interest" description="Disordered" evidence="1">
    <location>
        <begin position="125"/>
        <end position="151"/>
    </location>
</feature>
<dbReference type="Proteomes" id="UP001172681">
    <property type="component" value="Unassembled WGS sequence"/>
</dbReference>
<feature type="compositionally biased region" description="Polar residues" evidence="1">
    <location>
        <begin position="138"/>
        <end position="151"/>
    </location>
</feature>
<evidence type="ECO:0000256" key="1">
    <source>
        <dbReference type="SAM" id="MobiDB-lite"/>
    </source>
</evidence>
<accession>A0AA39D024</accession>
<comment type="caution">
    <text evidence="3">The sequence shown here is derived from an EMBL/GenBank/DDBJ whole genome shotgun (WGS) entry which is preliminary data.</text>
</comment>
<keyword evidence="2" id="KW-0812">Transmembrane</keyword>
<dbReference type="AlphaFoldDB" id="A0AA39D024"/>
<keyword evidence="4" id="KW-1185">Reference proteome</keyword>
<dbReference type="EMBL" id="JAPDRN010000028">
    <property type="protein sequence ID" value="KAJ9636659.1"/>
    <property type="molecule type" value="Genomic_DNA"/>
</dbReference>
<gene>
    <name evidence="3" type="ORF">H2204_005259</name>
</gene>
<protein>
    <submittedName>
        <fullName evidence="3">Uncharacterized protein</fullName>
    </submittedName>
</protein>
<proteinExistence type="predicted"/>
<keyword evidence="2" id="KW-0472">Membrane</keyword>
<keyword evidence="2" id="KW-1133">Transmembrane helix</keyword>
<evidence type="ECO:0000256" key="2">
    <source>
        <dbReference type="SAM" id="Phobius"/>
    </source>
</evidence>
<organism evidence="3 4">
    <name type="scientific">Knufia peltigerae</name>
    <dbReference type="NCBI Taxonomy" id="1002370"/>
    <lineage>
        <taxon>Eukaryota</taxon>
        <taxon>Fungi</taxon>
        <taxon>Dikarya</taxon>
        <taxon>Ascomycota</taxon>
        <taxon>Pezizomycotina</taxon>
        <taxon>Eurotiomycetes</taxon>
        <taxon>Chaetothyriomycetidae</taxon>
        <taxon>Chaetothyriales</taxon>
        <taxon>Trichomeriaceae</taxon>
        <taxon>Knufia</taxon>
    </lineage>
</organism>
<evidence type="ECO:0000313" key="4">
    <source>
        <dbReference type="Proteomes" id="UP001172681"/>
    </source>
</evidence>
<sequence length="151" mass="16007">MVLYACGTLEQFNVQLSFTTPGQTESDPPWVTTTYTGMSFPNAGGGGPSTMTMPAPQVQQDETELGPHVGEITAAVVGASFGVMLLGILALFLCLHKRSKTSNTVRFAASQDMYGQPLVPTFTTNSLEPQYADGGPDSISSIPQSSRGRTR</sequence>
<evidence type="ECO:0000313" key="3">
    <source>
        <dbReference type="EMBL" id="KAJ9636659.1"/>
    </source>
</evidence>
<reference evidence="3" key="1">
    <citation type="submission" date="2022-10" db="EMBL/GenBank/DDBJ databases">
        <title>Culturing micro-colonial fungi from biological soil crusts in the Mojave desert and describing Neophaeococcomyces mojavensis, and introducing the new genera and species Taxawa tesnikishii.</title>
        <authorList>
            <person name="Kurbessoian T."/>
            <person name="Stajich J.E."/>
        </authorList>
    </citation>
    <scope>NUCLEOTIDE SEQUENCE</scope>
    <source>
        <strain evidence="3">TK_35</strain>
    </source>
</reference>
<name>A0AA39D024_9EURO</name>
<feature type="transmembrane region" description="Helical" evidence="2">
    <location>
        <begin position="72"/>
        <end position="95"/>
    </location>
</feature>